<dbReference type="InterPro" id="IPR017451">
    <property type="entry name" value="F-box-assoc_interact_dom"/>
</dbReference>
<evidence type="ECO:0000313" key="2">
    <source>
        <dbReference type="EMBL" id="KAL0002017.1"/>
    </source>
</evidence>
<dbReference type="Proteomes" id="UP001459277">
    <property type="component" value="Unassembled WGS sequence"/>
</dbReference>
<protein>
    <recommendedName>
        <fullName evidence="1">F-box domain-containing protein</fullName>
    </recommendedName>
</protein>
<reference evidence="2 3" key="1">
    <citation type="submission" date="2024-01" db="EMBL/GenBank/DDBJ databases">
        <title>A telomere-to-telomere, gap-free genome of sweet tea (Lithocarpus litseifolius).</title>
        <authorList>
            <person name="Zhou J."/>
        </authorList>
    </citation>
    <scope>NUCLEOTIDE SEQUENCE [LARGE SCALE GENOMIC DNA]</scope>
    <source>
        <strain evidence="2">Zhou-2022a</strain>
        <tissue evidence="2">Leaf</tissue>
    </source>
</reference>
<feature type="domain" description="F-box" evidence="1">
    <location>
        <begin position="5"/>
        <end position="45"/>
    </location>
</feature>
<dbReference type="Pfam" id="PF08268">
    <property type="entry name" value="FBA_3"/>
    <property type="match status" value="1"/>
</dbReference>
<proteinExistence type="predicted"/>
<comment type="caution">
    <text evidence="2">The sequence shown here is derived from an EMBL/GenBank/DDBJ whole genome shotgun (WGS) entry which is preliminary data.</text>
</comment>
<dbReference type="InterPro" id="IPR036047">
    <property type="entry name" value="F-box-like_dom_sf"/>
</dbReference>
<evidence type="ECO:0000259" key="1">
    <source>
        <dbReference type="SMART" id="SM00256"/>
    </source>
</evidence>
<dbReference type="InterPro" id="IPR001810">
    <property type="entry name" value="F-box_dom"/>
</dbReference>
<dbReference type="EMBL" id="JAZDWU010000005">
    <property type="protein sequence ID" value="KAL0002017.1"/>
    <property type="molecule type" value="Genomic_DNA"/>
</dbReference>
<dbReference type="AlphaFoldDB" id="A0AAW2CUP6"/>
<dbReference type="SUPFAM" id="SSF81383">
    <property type="entry name" value="F-box domain"/>
    <property type="match status" value="1"/>
</dbReference>
<dbReference type="CDD" id="cd22157">
    <property type="entry name" value="F-box_AtFBW1-like"/>
    <property type="match status" value="1"/>
</dbReference>
<dbReference type="Gene3D" id="1.20.1280.50">
    <property type="match status" value="1"/>
</dbReference>
<keyword evidence="3" id="KW-1185">Reference proteome</keyword>
<dbReference type="InterPro" id="IPR013187">
    <property type="entry name" value="F-box-assoc_dom_typ3"/>
</dbReference>
<dbReference type="InterPro" id="IPR050796">
    <property type="entry name" value="SCF_F-box_component"/>
</dbReference>
<gene>
    <name evidence="2" type="ORF">SO802_015798</name>
</gene>
<dbReference type="SMART" id="SM00256">
    <property type="entry name" value="FBOX"/>
    <property type="match status" value="1"/>
</dbReference>
<evidence type="ECO:0000313" key="3">
    <source>
        <dbReference type="Proteomes" id="UP001459277"/>
    </source>
</evidence>
<dbReference type="PANTHER" id="PTHR31672">
    <property type="entry name" value="BNACNNG10540D PROTEIN"/>
    <property type="match status" value="1"/>
</dbReference>
<dbReference type="PANTHER" id="PTHR31672:SF13">
    <property type="entry name" value="F-BOX PROTEIN CPR30-LIKE"/>
    <property type="match status" value="1"/>
</dbReference>
<dbReference type="Pfam" id="PF00646">
    <property type="entry name" value="F-box"/>
    <property type="match status" value="1"/>
</dbReference>
<accession>A0AAW2CUP6</accession>
<dbReference type="NCBIfam" id="TIGR01640">
    <property type="entry name" value="F_box_assoc_1"/>
    <property type="match status" value="1"/>
</dbReference>
<name>A0AAW2CUP6_9ROSI</name>
<organism evidence="2 3">
    <name type="scientific">Lithocarpus litseifolius</name>
    <dbReference type="NCBI Taxonomy" id="425828"/>
    <lineage>
        <taxon>Eukaryota</taxon>
        <taxon>Viridiplantae</taxon>
        <taxon>Streptophyta</taxon>
        <taxon>Embryophyta</taxon>
        <taxon>Tracheophyta</taxon>
        <taxon>Spermatophyta</taxon>
        <taxon>Magnoliopsida</taxon>
        <taxon>eudicotyledons</taxon>
        <taxon>Gunneridae</taxon>
        <taxon>Pentapetalae</taxon>
        <taxon>rosids</taxon>
        <taxon>fabids</taxon>
        <taxon>Fagales</taxon>
        <taxon>Fagaceae</taxon>
        <taxon>Lithocarpus</taxon>
    </lineage>
</organism>
<sequence>MSDYFPNVIIVDILSRLPVKSLIRFRCVSKSWFALISSHDFNTEHHNRTLSNTTKDSPYLLFSHYDLKMKKARFALLSSDDPFPLKHFSKHLDCKLKLGVSDGDPIPDPPNRRILMKQAEKIGFFAYPSDFVELPCPCQIPMNKLFIAGSCNGLVCLADVAPSGDHVIFLILWNPSIRKAISLPSPVVNVPLFYEPVDRLGFGYDPITDDYKLVRLVYLRGCNNFNDHERNRPIVQIYTLRTGAWRTIPGPGSRFIIVEQFSSVFVNGSVHWFAEGVGVMVCNMIMSFDIKDEVFHEMAVPKCFEGRLNLNMKVAVLGGLLALVPCNSNLDFSGPCYSVWVMKEYGVVESWTKLYDINVGEGLDSVGRGEHEEKGKIRLGSVLSKQEMGNPKASNLQKKGCSNALQISSNTPAPNREEKRALDEEFANDGVPIHLDSDGCYTPNMDNVPQTVNDTNIEIQVARGRRLPRKRIG</sequence>